<gene>
    <name evidence="2" type="ORF">Tco_0678840</name>
</gene>
<evidence type="ECO:0000313" key="2">
    <source>
        <dbReference type="EMBL" id="GJS64276.1"/>
    </source>
</evidence>
<evidence type="ECO:0000313" key="3">
    <source>
        <dbReference type="Proteomes" id="UP001151760"/>
    </source>
</evidence>
<dbReference type="Proteomes" id="UP001151760">
    <property type="component" value="Unassembled WGS sequence"/>
</dbReference>
<feature type="compositionally biased region" description="Low complexity" evidence="1">
    <location>
        <begin position="37"/>
        <end position="46"/>
    </location>
</feature>
<sequence length="93" mass="9885">MVTATLWETGPIESPIIFQLLGDGASWSTVVEEGEPVDTTGTGETTSSIGEMTLGAGRSTLGGGESFHEVRVLNCCVQKPLQSVHQNRHELSQ</sequence>
<keyword evidence="3" id="KW-1185">Reference proteome</keyword>
<evidence type="ECO:0000256" key="1">
    <source>
        <dbReference type="SAM" id="MobiDB-lite"/>
    </source>
</evidence>
<proteinExistence type="predicted"/>
<feature type="region of interest" description="Disordered" evidence="1">
    <location>
        <begin position="33"/>
        <end position="61"/>
    </location>
</feature>
<accession>A0ABQ4XHH4</accession>
<reference evidence="2" key="2">
    <citation type="submission" date="2022-01" db="EMBL/GenBank/DDBJ databases">
        <authorList>
            <person name="Yamashiro T."/>
            <person name="Shiraishi A."/>
            <person name="Satake H."/>
            <person name="Nakayama K."/>
        </authorList>
    </citation>
    <scope>NUCLEOTIDE SEQUENCE</scope>
</reference>
<protein>
    <submittedName>
        <fullName evidence="2">Uncharacterized protein</fullName>
    </submittedName>
</protein>
<comment type="caution">
    <text evidence="2">The sequence shown here is derived from an EMBL/GenBank/DDBJ whole genome shotgun (WGS) entry which is preliminary data.</text>
</comment>
<name>A0ABQ4XHH4_9ASTR</name>
<dbReference type="EMBL" id="BQNB010009491">
    <property type="protein sequence ID" value="GJS64276.1"/>
    <property type="molecule type" value="Genomic_DNA"/>
</dbReference>
<organism evidence="2 3">
    <name type="scientific">Tanacetum coccineum</name>
    <dbReference type="NCBI Taxonomy" id="301880"/>
    <lineage>
        <taxon>Eukaryota</taxon>
        <taxon>Viridiplantae</taxon>
        <taxon>Streptophyta</taxon>
        <taxon>Embryophyta</taxon>
        <taxon>Tracheophyta</taxon>
        <taxon>Spermatophyta</taxon>
        <taxon>Magnoliopsida</taxon>
        <taxon>eudicotyledons</taxon>
        <taxon>Gunneridae</taxon>
        <taxon>Pentapetalae</taxon>
        <taxon>asterids</taxon>
        <taxon>campanulids</taxon>
        <taxon>Asterales</taxon>
        <taxon>Asteraceae</taxon>
        <taxon>Asteroideae</taxon>
        <taxon>Anthemideae</taxon>
        <taxon>Anthemidinae</taxon>
        <taxon>Tanacetum</taxon>
    </lineage>
</organism>
<reference evidence="2" key="1">
    <citation type="journal article" date="2022" name="Int. J. Mol. Sci.">
        <title>Draft Genome of Tanacetum Coccineum: Genomic Comparison of Closely Related Tanacetum-Family Plants.</title>
        <authorList>
            <person name="Yamashiro T."/>
            <person name="Shiraishi A."/>
            <person name="Nakayama K."/>
            <person name="Satake H."/>
        </authorList>
    </citation>
    <scope>NUCLEOTIDE SEQUENCE</scope>
</reference>